<comment type="caution">
    <text evidence="1">The sequence shown here is derived from an EMBL/GenBank/DDBJ whole genome shotgun (WGS) entry which is preliminary data.</text>
</comment>
<dbReference type="Proteomes" id="UP000789525">
    <property type="component" value="Unassembled WGS sequence"/>
</dbReference>
<accession>A0ACA9QL37</accession>
<feature type="non-terminal residue" evidence="1">
    <location>
        <position position="1"/>
    </location>
</feature>
<organism evidence="1 2">
    <name type="scientific">Acaulospora colombiana</name>
    <dbReference type="NCBI Taxonomy" id="27376"/>
    <lineage>
        <taxon>Eukaryota</taxon>
        <taxon>Fungi</taxon>
        <taxon>Fungi incertae sedis</taxon>
        <taxon>Mucoromycota</taxon>
        <taxon>Glomeromycotina</taxon>
        <taxon>Glomeromycetes</taxon>
        <taxon>Diversisporales</taxon>
        <taxon>Acaulosporaceae</taxon>
        <taxon>Acaulospora</taxon>
    </lineage>
</organism>
<name>A0ACA9QL37_9GLOM</name>
<evidence type="ECO:0000313" key="2">
    <source>
        <dbReference type="Proteomes" id="UP000789525"/>
    </source>
</evidence>
<gene>
    <name evidence="1" type="ORF">ACOLOM_LOCUS12955</name>
</gene>
<proteinExistence type="predicted"/>
<feature type="non-terminal residue" evidence="1">
    <location>
        <position position="157"/>
    </location>
</feature>
<dbReference type="EMBL" id="CAJVPT010055905">
    <property type="protein sequence ID" value="CAG8755968.1"/>
    <property type="molecule type" value="Genomic_DNA"/>
</dbReference>
<sequence>KKINAPKSQPQPSYIELEITVNDKVSEGLRQMMLLPTIHTEYRQFLVLHDKDPPGVEEKRRRFPTQRIKDLVRTQETDGTFLTFSEIEHVSFDALIVTDKATFGELATQSVQSPAVAVSSARYITAPHATAAKTEKWVDEGGIGLTTAEAAPGVGGG</sequence>
<reference evidence="1" key="1">
    <citation type="submission" date="2021-06" db="EMBL/GenBank/DDBJ databases">
        <authorList>
            <person name="Kallberg Y."/>
            <person name="Tangrot J."/>
            <person name="Rosling A."/>
        </authorList>
    </citation>
    <scope>NUCLEOTIDE SEQUENCE</scope>
    <source>
        <strain evidence="1">CL356</strain>
    </source>
</reference>
<evidence type="ECO:0000313" key="1">
    <source>
        <dbReference type="EMBL" id="CAG8755968.1"/>
    </source>
</evidence>
<protein>
    <submittedName>
        <fullName evidence="1">10397_t:CDS:1</fullName>
    </submittedName>
</protein>
<keyword evidence="2" id="KW-1185">Reference proteome</keyword>